<protein>
    <recommendedName>
        <fullName evidence="2">folate gamma-glutamyl hydrolase</fullName>
        <ecNumber evidence="2">3.4.19.9</ecNumber>
    </recommendedName>
</protein>
<sequence length="339" mass="39445">MIIDKTILINIVVTIIAVIVHGYDADIDEKFPIINDRVVIGVLAQYPYKDEHQYIAASYVKFLESSGARVAPIFCGRTSDYYETLLPKLNGVLLPGGGSPLDEGPYAETVDIIIESSKKFYDNGKYFPIWGTCLSFEKIIVHFLNGSLKWESQCHVQNLSLNLELEDSILQQKNVTANYHRICMALNEWEKHEELTKNFQLISHNKYKNYTFVSMYEHRKYPIYGSMWHPEKNQFEFVINEHVGNINHDRWAIIVAQYFGNFFVNEARRSCGRFKDKLDESQHLIYNYNDYVEYTGQNGKSSYEEIYKFPVDVNHGSSSSIPSSKGNRHDDYFRYQLMK</sequence>
<organism evidence="5 6">
    <name type="scientific">Dermatophagoides farinae</name>
    <name type="common">American house dust mite</name>
    <dbReference type="NCBI Taxonomy" id="6954"/>
    <lineage>
        <taxon>Eukaryota</taxon>
        <taxon>Metazoa</taxon>
        <taxon>Ecdysozoa</taxon>
        <taxon>Arthropoda</taxon>
        <taxon>Chelicerata</taxon>
        <taxon>Arachnida</taxon>
        <taxon>Acari</taxon>
        <taxon>Acariformes</taxon>
        <taxon>Sarcoptiformes</taxon>
        <taxon>Astigmata</taxon>
        <taxon>Psoroptidia</taxon>
        <taxon>Analgoidea</taxon>
        <taxon>Pyroglyphidae</taxon>
        <taxon>Dermatophagoidinae</taxon>
        <taxon>Dermatophagoides</taxon>
    </lineage>
</organism>
<dbReference type="PANTHER" id="PTHR11315:SF0">
    <property type="entry name" value="FOLATE GAMMA-GLUTAMYL HYDROLASE"/>
    <property type="match status" value="1"/>
</dbReference>
<feature type="active site" description="Nucleophile" evidence="1 2">
    <location>
        <position position="133"/>
    </location>
</feature>
<dbReference type="PROSITE" id="PS51275">
    <property type="entry name" value="PEPTIDASE_C26_GGH"/>
    <property type="match status" value="1"/>
</dbReference>
<dbReference type="GO" id="GO:0034722">
    <property type="term" value="F:gamma-glutamyl-peptidase activity"/>
    <property type="evidence" value="ECO:0007669"/>
    <property type="project" value="UniProtKB-UniRule"/>
</dbReference>
<reference evidence="5" key="1">
    <citation type="submission" date="2013-05" db="EMBL/GenBank/DDBJ databases">
        <authorList>
            <person name="Yim A.K.Y."/>
            <person name="Chan T.F."/>
            <person name="Ji K.M."/>
            <person name="Liu X.Y."/>
            <person name="Zhou J.W."/>
            <person name="Li R.Q."/>
            <person name="Yang K.Y."/>
            <person name="Li J."/>
            <person name="Li M."/>
            <person name="Law P.T.W."/>
            <person name="Wu Y.L."/>
            <person name="Cai Z.L."/>
            <person name="Qin H."/>
            <person name="Bao Y."/>
            <person name="Leung R.K.K."/>
            <person name="Ng P.K.S."/>
            <person name="Zou J."/>
            <person name="Zhong X.J."/>
            <person name="Ran P.X."/>
            <person name="Zhong N.S."/>
            <person name="Liu Z.G."/>
            <person name="Tsui S.K.W."/>
        </authorList>
    </citation>
    <scope>NUCLEOTIDE SEQUENCE</scope>
    <source>
        <strain evidence="5">Derf</strain>
        <tissue evidence="5">Whole organism</tissue>
    </source>
</reference>
<evidence type="ECO:0000256" key="1">
    <source>
        <dbReference type="PIRSR" id="PIRSR615527-1"/>
    </source>
</evidence>
<dbReference type="InterPro" id="IPR017926">
    <property type="entry name" value="GATASE"/>
</dbReference>
<reference evidence="5" key="2">
    <citation type="journal article" date="2022" name="Res Sq">
        <title>Comparative Genomics Reveals Insights into the Divergent Evolution of Astigmatic Mites and Household Pest Adaptations.</title>
        <authorList>
            <person name="Xiong Q."/>
            <person name="Wan A.T.-Y."/>
            <person name="Liu X.-Y."/>
            <person name="Fung C.S.-H."/>
            <person name="Xiao X."/>
            <person name="Malainual N."/>
            <person name="Hou J."/>
            <person name="Wang L."/>
            <person name="Wang M."/>
            <person name="Yang K."/>
            <person name="Cui Y."/>
            <person name="Leung E."/>
            <person name="Nong W."/>
            <person name="Shin S.-K."/>
            <person name="Au S."/>
            <person name="Jeong K.Y."/>
            <person name="Chew F.T."/>
            <person name="Hui J."/>
            <person name="Leung T.F."/>
            <person name="Tungtrongchitr A."/>
            <person name="Zhong N."/>
            <person name="Liu Z."/>
            <person name="Tsui S."/>
        </authorList>
    </citation>
    <scope>NUCLEOTIDE SEQUENCE</scope>
    <source>
        <strain evidence="5">Derf</strain>
        <tissue evidence="5">Whole organism</tissue>
    </source>
</reference>
<keyword evidence="3" id="KW-0812">Transmembrane</keyword>
<dbReference type="SUPFAM" id="SSF52317">
    <property type="entry name" value="Class I glutamine amidotransferase-like"/>
    <property type="match status" value="1"/>
</dbReference>
<dbReference type="InterPro" id="IPR029062">
    <property type="entry name" value="Class_I_gatase-like"/>
</dbReference>
<dbReference type="GO" id="GO:0046900">
    <property type="term" value="P:tetrahydrofolylpolyglutamate metabolic process"/>
    <property type="evidence" value="ECO:0007669"/>
    <property type="project" value="TreeGrafter"/>
</dbReference>
<dbReference type="PANTHER" id="PTHR11315">
    <property type="entry name" value="PROTEASE FAMILY C26 GAMMA-GLUTAMYL HYDROLASE"/>
    <property type="match status" value="1"/>
</dbReference>
<keyword evidence="3" id="KW-0472">Membrane</keyword>
<dbReference type="InterPro" id="IPR015527">
    <property type="entry name" value="Pept_C26_g-glut_hydrolase"/>
</dbReference>
<comment type="caution">
    <text evidence="5">The sequence shown here is derived from an EMBL/GenBank/DDBJ whole genome shotgun (WGS) entry which is preliminary data.</text>
</comment>
<proteinExistence type="predicted"/>
<evidence type="ECO:0000256" key="3">
    <source>
        <dbReference type="SAM" id="Phobius"/>
    </source>
</evidence>
<keyword evidence="6" id="KW-1185">Reference proteome</keyword>
<keyword evidence="3" id="KW-1133">Transmembrane helix</keyword>
<gene>
    <name evidence="5" type="ORF">DERF_009736</name>
</gene>
<keyword evidence="2" id="KW-0378">Hydrolase</keyword>
<dbReference type="Pfam" id="PF00117">
    <property type="entry name" value="GATase"/>
    <property type="match status" value="1"/>
</dbReference>
<feature type="domain" description="Glutamine amidotransferase" evidence="4">
    <location>
        <begin position="89"/>
        <end position="233"/>
    </location>
</feature>
<dbReference type="AlphaFoldDB" id="A0A922L624"/>
<dbReference type="Gene3D" id="3.40.50.880">
    <property type="match status" value="1"/>
</dbReference>
<dbReference type="GO" id="GO:0005773">
    <property type="term" value="C:vacuole"/>
    <property type="evidence" value="ECO:0007669"/>
    <property type="project" value="TreeGrafter"/>
</dbReference>
<dbReference type="EMBL" id="ASGP02000004">
    <property type="protein sequence ID" value="KAH9511268.1"/>
    <property type="molecule type" value="Genomic_DNA"/>
</dbReference>
<feature type="transmembrane region" description="Helical" evidence="3">
    <location>
        <begin position="7"/>
        <end position="23"/>
    </location>
</feature>
<name>A0A922L624_DERFA</name>
<dbReference type="EC" id="3.4.19.9" evidence="2"/>
<evidence type="ECO:0000313" key="6">
    <source>
        <dbReference type="Proteomes" id="UP000790347"/>
    </source>
</evidence>
<feature type="active site" evidence="2">
    <location>
        <position position="229"/>
    </location>
</feature>
<comment type="catalytic activity">
    <reaction evidence="2">
        <text>(6S)-5,6,7,8-tetrahydrofolyl-(gamma-L-Glu)(n) + (n-1) H2O = (6S)-5,6,7,8-tetrahydrofolate + (n-1) L-glutamate</text>
        <dbReference type="Rhea" id="RHEA:56784"/>
        <dbReference type="Rhea" id="RHEA-COMP:14738"/>
        <dbReference type="ChEBI" id="CHEBI:15377"/>
        <dbReference type="ChEBI" id="CHEBI:29985"/>
        <dbReference type="ChEBI" id="CHEBI:57453"/>
        <dbReference type="ChEBI" id="CHEBI:141005"/>
        <dbReference type="EC" id="3.4.19.9"/>
    </reaction>
</comment>
<evidence type="ECO:0000313" key="5">
    <source>
        <dbReference type="EMBL" id="KAH9511268.1"/>
    </source>
</evidence>
<dbReference type="Proteomes" id="UP000790347">
    <property type="component" value="Unassembled WGS sequence"/>
</dbReference>
<feature type="active site" description="Proton donor" evidence="1">
    <location>
        <position position="229"/>
    </location>
</feature>
<accession>A0A922L624</accession>
<evidence type="ECO:0000256" key="2">
    <source>
        <dbReference type="PROSITE-ProRule" id="PRU00607"/>
    </source>
</evidence>
<evidence type="ECO:0000259" key="4">
    <source>
        <dbReference type="Pfam" id="PF00117"/>
    </source>
</evidence>
<dbReference type="PROSITE" id="PS51273">
    <property type="entry name" value="GATASE_TYPE_1"/>
    <property type="match status" value="1"/>
</dbReference>